<dbReference type="EMBL" id="LBGZ01000029">
    <property type="protein sequence ID" value="PBJ39128.1"/>
    <property type="molecule type" value="Genomic_DNA"/>
</dbReference>
<reference evidence="1 2" key="1">
    <citation type="journal article" date="2017" name="Genome Biol. Evol.">
        <title>Population Structure and Local Adaptation of MAC Lung Disease Agent Mycobacterium avium subsp. hominissuis.</title>
        <authorList>
            <person name="Yano H."/>
            <person name="Iwamoto T."/>
            <person name="Nishiuchi Y."/>
            <person name="Nakajima C."/>
            <person name="Starkova D.A."/>
            <person name="Mokrousov I."/>
            <person name="Narvskaya O."/>
            <person name="Yoshida S."/>
            <person name="Arikawa K."/>
            <person name="Nakanishi N."/>
            <person name="Osaki K."/>
            <person name="Nakagawa I."/>
            <person name="Ato M."/>
            <person name="Suzuki Y."/>
            <person name="Maruyama F."/>
        </authorList>
    </citation>
    <scope>NUCLEOTIDE SEQUENCE [LARGE SCALE GENOMIC DNA]</scope>
    <source>
        <strain evidence="1 2">OCU466</strain>
    </source>
</reference>
<dbReference type="RefSeq" id="WP_071321550.1">
    <property type="nucleotide sequence ID" value="NZ_BDNC01000033.1"/>
</dbReference>
<proteinExistence type="predicted"/>
<evidence type="ECO:0000313" key="1">
    <source>
        <dbReference type="EMBL" id="PBJ39128.1"/>
    </source>
</evidence>
<protein>
    <submittedName>
        <fullName evidence="1">Uncharacterized protein</fullName>
    </submittedName>
</protein>
<accession>A0A2A3LD20</accession>
<evidence type="ECO:0000313" key="2">
    <source>
        <dbReference type="Proteomes" id="UP000218842"/>
    </source>
</evidence>
<sequence length="70" mass="7574">MSIQLDLDPVLAALFDAHFIRAPRPAGPAGETYAQCLQCLEVVEVGPRGVVSDEARLVYAARHREVCPLA</sequence>
<organism evidence="1 2">
    <name type="scientific">Mycobacterium avium subsp. hominissuis</name>
    <dbReference type="NCBI Taxonomy" id="439334"/>
    <lineage>
        <taxon>Bacteria</taxon>
        <taxon>Bacillati</taxon>
        <taxon>Actinomycetota</taxon>
        <taxon>Actinomycetes</taxon>
        <taxon>Mycobacteriales</taxon>
        <taxon>Mycobacteriaceae</taxon>
        <taxon>Mycobacterium</taxon>
        <taxon>Mycobacterium avium complex (MAC)</taxon>
    </lineage>
</organism>
<dbReference type="Proteomes" id="UP000218842">
    <property type="component" value="Unassembled WGS sequence"/>
</dbReference>
<name>A0A2A3LD20_MYCAV</name>
<dbReference type="AlphaFoldDB" id="A0A2A3LD20"/>
<comment type="caution">
    <text evidence="1">The sequence shown here is derived from an EMBL/GenBank/DDBJ whole genome shotgun (WGS) entry which is preliminary data.</text>
</comment>
<gene>
    <name evidence="1" type="ORF">XV03_03905</name>
</gene>